<dbReference type="EMBL" id="JAQQWM010000005">
    <property type="protein sequence ID" value="KAK8063744.1"/>
    <property type="molecule type" value="Genomic_DNA"/>
</dbReference>
<proteinExistence type="predicted"/>
<organism evidence="1 2">
    <name type="scientific">Apiospora saccharicola</name>
    <dbReference type="NCBI Taxonomy" id="335842"/>
    <lineage>
        <taxon>Eukaryota</taxon>
        <taxon>Fungi</taxon>
        <taxon>Dikarya</taxon>
        <taxon>Ascomycota</taxon>
        <taxon>Pezizomycotina</taxon>
        <taxon>Sordariomycetes</taxon>
        <taxon>Xylariomycetidae</taxon>
        <taxon>Amphisphaeriales</taxon>
        <taxon>Apiosporaceae</taxon>
        <taxon>Apiospora</taxon>
    </lineage>
</organism>
<evidence type="ECO:0000313" key="1">
    <source>
        <dbReference type="EMBL" id="KAK8063744.1"/>
    </source>
</evidence>
<accession>A0ABR1UXS9</accession>
<gene>
    <name evidence="1" type="ORF">PG996_008396</name>
</gene>
<comment type="caution">
    <text evidence="1">The sequence shown here is derived from an EMBL/GenBank/DDBJ whole genome shotgun (WGS) entry which is preliminary data.</text>
</comment>
<keyword evidence="2" id="KW-1185">Reference proteome</keyword>
<evidence type="ECO:0000313" key="2">
    <source>
        <dbReference type="Proteomes" id="UP001446871"/>
    </source>
</evidence>
<sequence>MGADGSFLTCYSDVRDAFEISDEESIPILRQLLEESQVWKRRNSTLNDESWDLVRYLMQRDFEGFRAETSSAWSRHEAMNTESKVHRQLLDIWLSDFGG</sequence>
<reference evidence="1 2" key="1">
    <citation type="submission" date="2023-01" db="EMBL/GenBank/DDBJ databases">
        <title>Analysis of 21 Apiospora genomes using comparative genomics revels a genus with tremendous synthesis potential of carbohydrate active enzymes and secondary metabolites.</title>
        <authorList>
            <person name="Sorensen T."/>
        </authorList>
    </citation>
    <scope>NUCLEOTIDE SEQUENCE [LARGE SCALE GENOMIC DNA]</scope>
    <source>
        <strain evidence="1 2">CBS 83171</strain>
    </source>
</reference>
<dbReference type="Proteomes" id="UP001446871">
    <property type="component" value="Unassembled WGS sequence"/>
</dbReference>
<protein>
    <submittedName>
        <fullName evidence="1">Uncharacterized protein</fullName>
    </submittedName>
</protein>
<name>A0ABR1UXS9_9PEZI</name>